<proteinExistence type="predicted"/>
<accession>A0ABM8WG12</accession>
<dbReference type="Proteomes" id="UP000706525">
    <property type="component" value="Unassembled WGS sequence"/>
</dbReference>
<gene>
    <name evidence="1" type="ORF">LMG32289_00913</name>
</gene>
<evidence type="ECO:0000313" key="2">
    <source>
        <dbReference type="Proteomes" id="UP000706525"/>
    </source>
</evidence>
<sequence length="141" mass="15738">MLIDEDVALGMSTGRARRSACRCHVSHLSTVFEGRHVEGLEKATGYYKGDYSLPERRLTGYITKLNRPKYETAGTITIDSTFGDVERKVQVELTGDDYHLAVVAHDNSKMVRVEGDVHIKSKSAQLLNPKNFGVIDIEDLL</sequence>
<evidence type="ECO:0000313" key="1">
    <source>
        <dbReference type="EMBL" id="CAG9166047.1"/>
    </source>
</evidence>
<reference evidence="1 2" key="1">
    <citation type="submission" date="2021-08" db="EMBL/GenBank/DDBJ databases">
        <authorList>
            <person name="Peeters C."/>
        </authorList>
    </citation>
    <scope>NUCLEOTIDE SEQUENCE [LARGE SCALE GENOMIC DNA]</scope>
    <source>
        <strain evidence="1 2">LMG 32289</strain>
    </source>
</reference>
<organism evidence="1 2">
    <name type="scientific">Cupriavidus pampae</name>
    <dbReference type="NCBI Taxonomy" id="659251"/>
    <lineage>
        <taxon>Bacteria</taxon>
        <taxon>Pseudomonadati</taxon>
        <taxon>Pseudomonadota</taxon>
        <taxon>Betaproteobacteria</taxon>
        <taxon>Burkholderiales</taxon>
        <taxon>Burkholderiaceae</taxon>
        <taxon>Cupriavidus</taxon>
    </lineage>
</organism>
<dbReference type="RefSeq" id="WP_223982538.1">
    <property type="nucleotide sequence ID" value="NZ_CAJZAG010000002.1"/>
</dbReference>
<keyword evidence="2" id="KW-1185">Reference proteome</keyword>
<dbReference type="EMBL" id="CAJZAG010000002">
    <property type="protein sequence ID" value="CAG9166047.1"/>
    <property type="molecule type" value="Genomic_DNA"/>
</dbReference>
<comment type="caution">
    <text evidence="1">The sequence shown here is derived from an EMBL/GenBank/DDBJ whole genome shotgun (WGS) entry which is preliminary data.</text>
</comment>
<name>A0ABM8WG12_9BURK</name>
<protein>
    <submittedName>
        <fullName evidence="1">Uncharacterized protein</fullName>
    </submittedName>
</protein>